<evidence type="ECO:0000313" key="7">
    <source>
        <dbReference type="EMBL" id="NHN31117.1"/>
    </source>
</evidence>
<keyword evidence="2 6" id="KW-0812">Transmembrane</keyword>
<feature type="transmembrane region" description="Helical" evidence="6">
    <location>
        <begin position="20"/>
        <end position="44"/>
    </location>
</feature>
<evidence type="ECO:0000256" key="3">
    <source>
        <dbReference type="ARBA" id="ARBA00022989"/>
    </source>
</evidence>
<comment type="subcellular location">
    <subcellularLocation>
        <location evidence="1">Membrane</location>
        <topology evidence="1">Multi-pass membrane protein</topology>
    </subcellularLocation>
</comment>
<evidence type="ECO:0000313" key="8">
    <source>
        <dbReference type="Proteomes" id="UP001165962"/>
    </source>
</evidence>
<keyword evidence="4 6" id="KW-0472">Membrane</keyword>
<reference evidence="7" key="1">
    <citation type="submission" date="2020-03" db="EMBL/GenBank/DDBJ databases">
        <title>Draft sequencing of Paenibacilllus sp. S3N08.</title>
        <authorList>
            <person name="Kim D.-U."/>
        </authorList>
    </citation>
    <scope>NUCLEOTIDE SEQUENCE</scope>
    <source>
        <strain evidence="7">S3N08</strain>
    </source>
</reference>
<sequence>MTSNITQTTVNFGASFLGVAISYAFGAWSALLGFFLLAVVADILTGVAASLYEKRGLSSAVSSAGLLKKALMFLAIIIAHRMDILLDTDIVMVGAVYFYIANELVSITENYGRCGLPLPDSVRKVIAVLKDRGKTEG</sequence>
<dbReference type="NCBIfam" id="TIGR01593">
    <property type="entry name" value="holin_tox_secr"/>
    <property type="match status" value="1"/>
</dbReference>
<keyword evidence="8" id="KW-1185">Reference proteome</keyword>
<gene>
    <name evidence="7" type="ORF">G9U52_14860</name>
</gene>
<comment type="similarity">
    <text evidence="5">Belongs to the bacteriophage holin family. Cp-1 holin subfamily.</text>
</comment>
<name>A0ABX0J406_9BACL</name>
<protein>
    <submittedName>
        <fullName evidence="7">Phage holin family protein</fullName>
    </submittedName>
</protein>
<proteinExistence type="inferred from homology"/>
<evidence type="ECO:0000256" key="1">
    <source>
        <dbReference type="ARBA" id="ARBA00004141"/>
    </source>
</evidence>
<evidence type="ECO:0000256" key="6">
    <source>
        <dbReference type="SAM" id="Phobius"/>
    </source>
</evidence>
<keyword evidence="3 6" id="KW-1133">Transmembrane helix</keyword>
<comment type="caution">
    <text evidence="7">The sequence shown here is derived from an EMBL/GenBank/DDBJ whole genome shotgun (WGS) entry which is preliminary data.</text>
</comment>
<organism evidence="7 8">
    <name type="scientific">Paenibacillus agricola</name>
    <dbReference type="NCBI Taxonomy" id="2716264"/>
    <lineage>
        <taxon>Bacteria</taxon>
        <taxon>Bacillati</taxon>
        <taxon>Bacillota</taxon>
        <taxon>Bacilli</taxon>
        <taxon>Bacillales</taxon>
        <taxon>Paenibacillaceae</taxon>
        <taxon>Paenibacillus</taxon>
    </lineage>
</organism>
<dbReference type="Proteomes" id="UP001165962">
    <property type="component" value="Unassembled WGS sequence"/>
</dbReference>
<dbReference type="Pfam" id="PF05105">
    <property type="entry name" value="Phage_holin_4_1"/>
    <property type="match status" value="1"/>
</dbReference>
<dbReference type="InterPro" id="IPR006480">
    <property type="entry name" value="Phage_holin_4_1"/>
</dbReference>
<dbReference type="RefSeq" id="WP_166150862.1">
    <property type="nucleotide sequence ID" value="NZ_JAAOIW010000005.1"/>
</dbReference>
<accession>A0ABX0J406</accession>
<feature type="transmembrane region" description="Helical" evidence="6">
    <location>
        <begin position="56"/>
        <end position="78"/>
    </location>
</feature>
<evidence type="ECO:0000256" key="5">
    <source>
        <dbReference type="ARBA" id="ARBA00023600"/>
    </source>
</evidence>
<dbReference type="EMBL" id="JAAOIW010000005">
    <property type="protein sequence ID" value="NHN31117.1"/>
    <property type="molecule type" value="Genomic_DNA"/>
</dbReference>
<evidence type="ECO:0000256" key="4">
    <source>
        <dbReference type="ARBA" id="ARBA00023136"/>
    </source>
</evidence>
<evidence type="ECO:0000256" key="2">
    <source>
        <dbReference type="ARBA" id="ARBA00022692"/>
    </source>
</evidence>